<comment type="caution">
    <text evidence="2">The sequence shown here is derived from an EMBL/GenBank/DDBJ whole genome shotgun (WGS) entry which is preliminary data.</text>
</comment>
<reference evidence="2" key="1">
    <citation type="journal article" date="2014" name="Int. J. Syst. Evol. Microbiol.">
        <title>Complete genome sequence of Corynebacterium casei LMG S-19264T (=DSM 44701T), isolated from a smear-ripened cheese.</title>
        <authorList>
            <consortium name="US DOE Joint Genome Institute (JGI-PGF)"/>
            <person name="Walter F."/>
            <person name="Albersmeier A."/>
            <person name="Kalinowski J."/>
            <person name="Ruckert C."/>
        </authorList>
    </citation>
    <scope>NUCLEOTIDE SEQUENCE</scope>
    <source>
        <strain evidence="2">CGMCC 1.15152</strain>
    </source>
</reference>
<protein>
    <recommendedName>
        <fullName evidence="4">DNA/RNA endonuclease G</fullName>
    </recommendedName>
</protein>
<feature type="transmembrane region" description="Helical" evidence="1">
    <location>
        <begin position="20"/>
        <end position="38"/>
    </location>
</feature>
<reference evidence="2" key="2">
    <citation type="submission" date="2020-09" db="EMBL/GenBank/DDBJ databases">
        <authorList>
            <person name="Sun Q."/>
            <person name="Zhou Y."/>
        </authorList>
    </citation>
    <scope>NUCLEOTIDE SEQUENCE</scope>
    <source>
        <strain evidence="2">CGMCC 1.15152</strain>
    </source>
</reference>
<evidence type="ECO:0008006" key="4">
    <source>
        <dbReference type="Google" id="ProtNLM"/>
    </source>
</evidence>
<keyword evidence="3" id="KW-1185">Reference proteome</keyword>
<dbReference type="RefSeq" id="WP_188710623.1">
    <property type="nucleotide sequence ID" value="NZ_BMHO01000001.1"/>
</dbReference>
<name>A0A916Y2F9_9MICO</name>
<sequence>MTNPVLTRVVRREAHSPRTVMTVVVLVLVVAAAVYAGIEIVLHLLRAAPLLVTPGAALAWLAALPTAESRAAIILGAGVVAVAGVILLWFAVAPGRRPQHALGVSGHAVIVDNGVIASAVAERVRLELDLPKGAVNVGVGHRTADVTVRRATGQVVDRARVRSVVERELDGYASSPRLKARARVRRSAERGGVS</sequence>
<feature type="transmembrane region" description="Helical" evidence="1">
    <location>
        <begin position="44"/>
        <end position="64"/>
    </location>
</feature>
<gene>
    <name evidence="2" type="ORF">GCM10010915_03710</name>
</gene>
<dbReference type="AlphaFoldDB" id="A0A916Y2F9"/>
<evidence type="ECO:0000256" key="1">
    <source>
        <dbReference type="SAM" id="Phobius"/>
    </source>
</evidence>
<organism evidence="2 3">
    <name type="scientific">Microbacterium faecale</name>
    <dbReference type="NCBI Taxonomy" id="1804630"/>
    <lineage>
        <taxon>Bacteria</taxon>
        <taxon>Bacillati</taxon>
        <taxon>Actinomycetota</taxon>
        <taxon>Actinomycetes</taxon>
        <taxon>Micrococcales</taxon>
        <taxon>Microbacteriaceae</taxon>
        <taxon>Microbacterium</taxon>
    </lineage>
</organism>
<keyword evidence="1" id="KW-0472">Membrane</keyword>
<accession>A0A916Y2F9</accession>
<evidence type="ECO:0000313" key="3">
    <source>
        <dbReference type="Proteomes" id="UP000633205"/>
    </source>
</evidence>
<keyword evidence="1" id="KW-0812">Transmembrane</keyword>
<evidence type="ECO:0000313" key="2">
    <source>
        <dbReference type="EMBL" id="GGD26913.1"/>
    </source>
</evidence>
<dbReference type="Proteomes" id="UP000633205">
    <property type="component" value="Unassembled WGS sequence"/>
</dbReference>
<feature type="transmembrane region" description="Helical" evidence="1">
    <location>
        <begin position="71"/>
        <end position="92"/>
    </location>
</feature>
<proteinExistence type="predicted"/>
<dbReference type="EMBL" id="BMHO01000001">
    <property type="protein sequence ID" value="GGD26913.1"/>
    <property type="molecule type" value="Genomic_DNA"/>
</dbReference>
<keyword evidence="1" id="KW-1133">Transmembrane helix</keyword>